<dbReference type="AlphaFoldDB" id="A0A6P8HI38"/>
<dbReference type="InParanoid" id="A0A6P8HI38"/>
<gene>
    <name evidence="3" type="primary">LOC116292826</name>
</gene>
<evidence type="ECO:0000256" key="1">
    <source>
        <dbReference type="SAM" id="MobiDB-lite"/>
    </source>
</evidence>
<keyword evidence="2" id="KW-1185">Reference proteome</keyword>
<dbReference type="RefSeq" id="XP_031556039.1">
    <property type="nucleotide sequence ID" value="XM_031700179.1"/>
</dbReference>
<organism evidence="2 3">
    <name type="scientific">Actinia tenebrosa</name>
    <name type="common">Australian red waratah sea anemone</name>
    <dbReference type="NCBI Taxonomy" id="6105"/>
    <lineage>
        <taxon>Eukaryota</taxon>
        <taxon>Metazoa</taxon>
        <taxon>Cnidaria</taxon>
        <taxon>Anthozoa</taxon>
        <taxon>Hexacorallia</taxon>
        <taxon>Actiniaria</taxon>
        <taxon>Actiniidae</taxon>
        <taxon>Actinia</taxon>
    </lineage>
</organism>
<feature type="region of interest" description="Disordered" evidence="1">
    <location>
        <begin position="42"/>
        <end position="71"/>
    </location>
</feature>
<dbReference type="Proteomes" id="UP000515163">
    <property type="component" value="Unplaced"/>
</dbReference>
<evidence type="ECO:0000313" key="2">
    <source>
        <dbReference type="Proteomes" id="UP000515163"/>
    </source>
</evidence>
<protein>
    <submittedName>
        <fullName evidence="3">Uncharacterized protein LOC116292826 isoform X1</fullName>
    </submittedName>
</protein>
<accession>A0A6P8HI38</accession>
<evidence type="ECO:0000313" key="3">
    <source>
        <dbReference type="RefSeq" id="XP_031556039.1"/>
    </source>
</evidence>
<name>A0A6P8HI38_ACTTE</name>
<sequence>MVISIKVTAFKNRTNTPTYGASIIWQLCTVLYSNMSLRAASSRNHSSSHNGNNSTSTSTNRSRNDSNNNSGSTNDYCIGTFKKAREELKKVALKALFKLRKEMGNSPFSIHWFIGQTQSAQVRRQGTFKGLFEFEPCNLD</sequence>
<dbReference type="GeneID" id="116292826"/>
<dbReference type="KEGG" id="aten:116292826"/>
<proteinExistence type="predicted"/>
<reference evidence="3" key="1">
    <citation type="submission" date="2025-08" db="UniProtKB">
        <authorList>
            <consortium name="RefSeq"/>
        </authorList>
    </citation>
    <scope>IDENTIFICATION</scope>
</reference>